<dbReference type="EMBL" id="LVYD01000050">
    <property type="protein sequence ID" value="OQP62480.1"/>
    <property type="molecule type" value="Genomic_DNA"/>
</dbReference>
<organism evidence="1 2">
    <name type="scientific">Niastella vici</name>
    <dbReference type="NCBI Taxonomy" id="1703345"/>
    <lineage>
        <taxon>Bacteria</taxon>
        <taxon>Pseudomonadati</taxon>
        <taxon>Bacteroidota</taxon>
        <taxon>Chitinophagia</taxon>
        <taxon>Chitinophagales</taxon>
        <taxon>Chitinophagaceae</taxon>
        <taxon>Niastella</taxon>
    </lineage>
</organism>
<dbReference type="AlphaFoldDB" id="A0A1V9FVX6"/>
<dbReference type="RefSeq" id="WP_081148847.1">
    <property type="nucleotide sequence ID" value="NZ_LVYD01000050.1"/>
</dbReference>
<dbReference type="OrthoDB" id="4380123at2"/>
<dbReference type="Pfam" id="PF05742">
    <property type="entry name" value="TANGO2"/>
    <property type="match status" value="1"/>
</dbReference>
<evidence type="ECO:0000313" key="1">
    <source>
        <dbReference type="EMBL" id="OQP62480.1"/>
    </source>
</evidence>
<comment type="caution">
    <text evidence="1">The sequence shown here is derived from an EMBL/GenBank/DDBJ whole genome shotgun (WGS) entry which is preliminary data.</text>
</comment>
<keyword evidence="2" id="KW-1185">Reference proteome</keyword>
<sequence>MCTVTFIPAGDKIYLTSNRDEKHWRSNAWPPAVHAAASGNLLFPKDGDAGGTWIAAHENGNAIVFLNGGFVRHTPQPPYRKSRGLILLELLDSADPFLAFSAIGLQQIEPFTAIIWSTGNLFECRWDGHQKHVKRLSAATPHIWSSATLYEGEVVEKRKSWFSEWLQQSRIAAQPVPDDILYFHQFTGDGDTHNDLRMNRNGQVFTVSVTMLTLTDEATHMHYLDLKNNNAFTQQLTVEKSLAGR</sequence>
<name>A0A1V9FVX6_9BACT</name>
<dbReference type="Proteomes" id="UP000192796">
    <property type="component" value="Unassembled WGS sequence"/>
</dbReference>
<accession>A0A1V9FVX6</accession>
<dbReference type="InterPro" id="IPR008551">
    <property type="entry name" value="TANGO2"/>
</dbReference>
<evidence type="ECO:0000313" key="2">
    <source>
        <dbReference type="Proteomes" id="UP000192796"/>
    </source>
</evidence>
<protein>
    <recommendedName>
        <fullName evidence="3">NRDE family protein</fullName>
    </recommendedName>
</protein>
<dbReference type="STRING" id="1703345.A3860_27695"/>
<reference evidence="1 2" key="1">
    <citation type="submission" date="2016-03" db="EMBL/GenBank/DDBJ databases">
        <title>Niastella vici sp. nov., isolated from farmland soil.</title>
        <authorList>
            <person name="Chen L."/>
            <person name="Wang D."/>
            <person name="Yang S."/>
            <person name="Wang G."/>
        </authorList>
    </citation>
    <scope>NUCLEOTIDE SEQUENCE [LARGE SCALE GENOMIC DNA]</scope>
    <source>
        <strain evidence="1 2">DJ57</strain>
    </source>
</reference>
<evidence type="ECO:0008006" key="3">
    <source>
        <dbReference type="Google" id="ProtNLM"/>
    </source>
</evidence>
<gene>
    <name evidence="1" type="ORF">A3860_27695</name>
</gene>
<proteinExistence type="predicted"/>